<proteinExistence type="evidence at transcript level"/>
<dbReference type="GO" id="GO:0071035">
    <property type="term" value="P:nuclear polyadenylation-dependent rRNA catabolic process"/>
    <property type="evidence" value="ECO:0007669"/>
    <property type="project" value="TreeGrafter"/>
</dbReference>
<dbReference type="GO" id="GO:0035925">
    <property type="term" value="F:mRNA 3'-UTR AU-rich region binding"/>
    <property type="evidence" value="ECO:0007669"/>
    <property type="project" value="TreeGrafter"/>
</dbReference>
<dbReference type="GO" id="GO:0034476">
    <property type="term" value="P:U5 snRNA 3'-end processing"/>
    <property type="evidence" value="ECO:0007669"/>
    <property type="project" value="TreeGrafter"/>
</dbReference>
<dbReference type="GO" id="GO:0016075">
    <property type="term" value="P:rRNA catabolic process"/>
    <property type="evidence" value="ECO:0007669"/>
    <property type="project" value="TreeGrafter"/>
</dbReference>
<dbReference type="GO" id="GO:0005730">
    <property type="term" value="C:nucleolus"/>
    <property type="evidence" value="ECO:0007669"/>
    <property type="project" value="UniProtKB-SubCell"/>
</dbReference>
<dbReference type="PANTHER" id="PTHR11097">
    <property type="entry name" value="EXOSOME COMPLEX EXONUCLEASE RIBOSOMAL RNA PROCESSING PROTEIN"/>
    <property type="match status" value="1"/>
</dbReference>
<dbReference type="GO" id="GO:0000177">
    <property type="term" value="C:cytoplasmic exosome (RNase complex)"/>
    <property type="evidence" value="ECO:0007669"/>
    <property type="project" value="TreeGrafter"/>
</dbReference>
<accession>A0A131XVI0</accession>
<keyword evidence="5" id="KW-0271">Exosome</keyword>
<protein>
    <recommendedName>
        <fullName evidence="6">Ribosomal RNA-processing protein 42</fullName>
    </recommendedName>
</protein>
<evidence type="ECO:0000256" key="5">
    <source>
        <dbReference type="ARBA" id="ARBA00022835"/>
    </source>
</evidence>
<comment type="similarity">
    <text evidence="3">Belongs to the RNase PH family.</text>
</comment>
<evidence type="ECO:0000313" key="9">
    <source>
        <dbReference type="EMBL" id="JAP70332.1"/>
    </source>
</evidence>
<dbReference type="GO" id="GO:0071028">
    <property type="term" value="P:nuclear mRNA surveillance"/>
    <property type="evidence" value="ECO:0007669"/>
    <property type="project" value="TreeGrafter"/>
</dbReference>
<evidence type="ECO:0000256" key="3">
    <source>
        <dbReference type="ARBA" id="ARBA00006678"/>
    </source>
</evidence>
<dbReference type="InterPro" id="IPR001247">
    <property type="entry name" value="ExoRNase_PH_dom1"/>
</dbReference>
<dbReference type="GO" id="GO:0034473">
    <property type="term" value="P:U1 snRNA 3'-end processing"/>
    <property type="evidence" value="ECO:0007669"/>
    <property type="project" value="TreeGrafter"/>
</dbReference>
<dbReference type="GO" id="GO:0000176">
    <property type="term" value="C:nuclear exosome (RNase complex)"/>
    <property type="evidence" value="ECO:0007669"/>
    <property type="project" value="TreeGrafter"/>
</dbReference>
<reference evidence="9" key="1">
    <citation type="submission" date="2016-02" db="EMBL/GenBank/DDBJ databases">
        <title>RNAseq analyses of the midgut from blood- or serum-fed Ixodes ricinus ticks.</title>
        <authorList>
            <person name="Perner J."/>
            <person name="Provaznik J."/>
            <person name="Schrenkova J."/>
            <person name="Urbanova V."/>
            <person name="Ribeiro J.M."/>
            <person name="Kopacek P."/>
        </authorList>
    </citation>
    <scope>NUCLEOTIDE SEQUENCE</scope>
    <source>
        <tissue evidence="9">Gut</tissue>
    </source>
</reference>
<sequence length="290" mass="30760">MSDVLISDAEKTFIIHGIQENLRCDGRSCLEYRDIELETGVVSNCSGSAHVRLANTDILVGIKAQLETPDPGSTDQGRIEFFVDCTANADPEFEGRGGEDIAAEISSALAQAYRSPKCLDLRSLAVVPGQQVWVLYVDILILECGGSLVDAVSVAVKAALYDLKIPKVSVTVDENGDPEVEVSGDPFDVEKLSIENVPCFITLSKVGQQFILDATQEEQACAVGSLALAVTASGKIAALFKAGTGSLHPENVMDVIEVGRDIGASLNAAVVAELEAEVTTKKKGQKGFFL</sequence>
<name>A0A131XVI0_IXORI</name>
<dbReference type="AlphaFoldDB" id="A0A131XVI0"/>
<dbReference type="SUPFAM" id="SSF55666">
    <property type="entry name" value="Ribonuclease PH domain 2-like"/>
    <property type="match status" value="1"/>
</dbReference>
<dbReference type="PANTHER" id="PTHR11097:SF8">
    <property type="entry name" value="EXOSOME COMPLEX COMPONENT RRP42"/>
    <property type="match status" value="1"/>
</dbReference>
<dbReference type="GO" id="GO:0071038">
    <property type="term" value="P:TRAMP-dependent tRNA surveillance pathway"/>
    <property type="evidence" value="ECO:0007669"/>
    <property type="project" value="TreeGrafter"/>
</dbReference>
<dbReference type="CDD" id="cd11367">
    <property type="entry name" value="RNase_PH_RRP42"/>
    <property type="match status" value="1"/>
</dbReference>
<dbReference type="EMBL" id="GEFM01005464">
    <property type="protein sequence ID" value="JAP70332.1"/>
    <property type="molecule type" value="mRNA"/>
</dbReference>
<dbReference type="InterPro" id="IPR020568">
    <property type="entry name" value="Ribosomal_Su5_D2-typ_SF"/>
</dbReference>
<dbReference type="Pfam" id="PF03725">
    <property type="entry name" value="RNase_PH_C"/>
    <property type="match status" value="1"/>
</dbReference>
<dbReference type="InterPro" id="IPR036345">
    <property type="entry name" value="ExoRNase_PH_dom2_sf"/>
</dbReference>
<evidence type="ECO:0000256" key="4">
    <source>
        <dbReference type="ARBA" id="ARBA00022490"/>
    </source>
</evidence>
<dbReference type="SUPFAM" id="SSF54211">
    <property type="entry name" value="Ribosomal protein S5 domain 2-like"/>
    <property type="match status" value="1"/>
</dbReference>
<evidence type="ECO:0000259" key="8">
    <source>
        <dbReference type="Pfam" id="PF03725"/>
    </source>
</evidence>
<dbReference type="InterPro" id="IPR015847">
    <property type="entry name" value="ExoRNase_PH_dom2"/>
</dbReference>
<feature type="domain" description="Exoribonuclease phosphorolytic" evidence="7">
    <location>
        <begin position="31"/>
        <end position="166"/>
    </location>
</feature>
<comment type="subcellular location">
    <subcellularLocation>
        <location evidence="1">Cytoplasm</location>
    </subcellularLocation>
    <subcellularLocation>
        <location evidence="2">Nucleus</location>
        <location evidence="2">Nucleolus</location>
    </subcellularLocation>
</comment>
<dbReference type="InterPro" id="IPR027408">
    <property type="entry name" value="PNPase/RNase_PH_dom_sf"/>
</dbReference>
<organism evidence="9">
    <name type="scientific">Ixodes ricinus</name>
    <name type="common">Common tick</name>
    <name type="synonym">Acarus ricinus</name>
    <dbReference type="NCBI Taxonomy" id="34613"/>
    <lineage>
        <taxon>Eukaryota</taxon>
        <taxon>Metazoa</taxon>
        <taxon>Ecdysozoa</taxon>
        <taxon>Arthropoda</taxon>
        <taxon>Chelicerata</taxon>
        <taxon>Arachnida</taxon>
        <taxon>Acari</taxon>
        <taxon>Parasitiformes</taxon>
        <taxon>Ixodida</taxon>
        <taxon>Ixodoidea</taxon>
        <taxon>Ixodidae</taxon>
        <taxon>Ixodinae</taxon>
        <taxon>Ixodes</taxon>
    </lineage>
</organism>
<dbReference type="GO" id="GO:0000467">
    <property type="term" value="P:exonucleolytic trimming to generate mature 3'-end of 5.8S rRNA from tricistronic rRNA transcript (SSU-rRNA, 5.8S rRNA, LSU-rRNA)"/>
    <property type="evidence" value="ECO:0007669"/>
    <property type="project" value="TreeGrafter"/>
</dbReference>
<dbReference type="Gene3D" id="3.30.230.70">
    <property type="entry name" value="GHMP Kinase, N-terminal domain"/>
    <property type="match status" value="1"/>
</dbReference>
<dbReference type="GO" id="GO:0034475">
    <property type="term" value="P:U4 snRNA 3'-end processing"/>
    <property type="evidence" value="ECO:0007669"/>
    <property type="project" value="TreeGrafter"/>
</dbReference>
<evidence type="ECO:0000256" key="6">
    <source>
        <dbReference type="ARBA" id="ARBA00042523"/>
    </source>
</evidence>
<feature type="domain" description="Exoribonuclease phosphorolytic" evidence="8">
    <location>
        <begin position="196"/>
        <end position="261"/>
    </location>
</feature>
<evidence type="ECO:0000259" key="7">
    <source>
        <dbReference type="Pfam" id="PF01138"/>
    </source>
</evidence>
<evidence type="ECO:0000256" key="1">
    <source>
        <dbReference type="ARBA" id="ARBA00004496"/>
    </source>
</evidence>
<dbReference type="InterPro" id="IPR050590">
    <property type="entry name" value="Exosome_comp_Rrp42_subfam"/>
</dbReference>
<keyword evidence="4" id="KW-0963">Cytoplasm</keyword>
<dbReference type="Pfam" id="PF01138">
    <property type="entry name" value="RNase_PH"/>
    <property type="match status" value="1"/>
</dbReference>
<evidence type="ECO:0000256" key="2">
    <source>
        <dbReference type="ARBA" id="ARBA00004604"/>
    </source>
</evidence>